<organism evidence="11 12">
    <name type="scientific">Paenibacillus profundus</name>
    <dbReference type="NCBI Taxonomy" id="1173085"/>
    <lineage>
        <taxon>Bacteria</taxon>
        <taxon>Bacillati</taxon>
        <taxon>Bacillota</taxon>
        <taxon>Bacilli</taxon>
        <taxon>Bacillales</taxon>
        <taxon>Paenibacillaceae</taxon>
        <taxon>Paenibacillus</taxon>
    </lineage>
</organism>
<dbReference type="SUPFAM" id="SSF46689">
    <property type="entry name" value="Homeodomain-like"/>
    <property type="match status" value="2"/>
</dbReference>
<dbReference type="Proteomes" id="UP001199916">
    <property type="component" value="Unassembled WGS sequence"/>
</dbReference>
<dbReference type="CDD" id="cd17536">
    <property type="entry name" value="REC_YesN-like"/>
    <property type="match status" value="1"/>
</dbReference>
<dbReference type="SUPFAM" id="SSF52172">
    <property type="entry name" value="CheY-like"/>
    <property type="match status" value="1"/>
</dbReference>
<dbReference type="InterPro" id="IPR018062">
    <property type="entry name" value="HTH_AraC-typ_CS"/>
</dbReference>
<reference evidence="11 12" key="1">
    <citation type="submission" date="2021-11" db="EMBL/GenBank/DDBJ databases">
        <title>Draft genome sequence of Paenibacillus profundus YoMME, a new Gram-positive bacteria with exoelectrogenic properties.</title>
        <authorList>
            <person name="Hubenova Y."/>
            <person name="Hubenova E."/>
            <person name="Manasiev Y."/>
            <person name="Peykov S."/>
            <person name="Mitov M."/>
        </authorList>
    </citation>
    <scope>NUCLEOTIDE SEQUENCE [LARGE SCALE GENOMIC DNA]</scope>
    <source>
        <strain evidence="11 12">YoMME</strain>
    </source>
</reference>
<dbReference type="Pfam" id="PF17853">
    <property type="entry name" value="GGDEF_2"/>
    <property type="match status" value="1"/>
</dbReference>
<keyword evidence="3 8" id="KW-0597">Phosphoprotein</keyword>
<evidence type="ECO:0000256" key="1">
    <source>
        <dbReference type="ARBA" id="ARBA00004496"/>
    </source>
</evidence>
<evidence type="ECO:0000259" key="9">
    <source>
        <dbReference type="PROSITE" id="PS01124"/>
    </source>
</evidence>
<keyword evidence="4" id="KW-0902">Two-component regulatory system</keyword>
<gene>
    <name evidence="11" type="ORF">LQV63_07280</name>
</gene>
<evidence type="ECO:0000313" key="11">
    <source>
        <dbReference type="EMBL" id="MCE5169110.1"/>
    </source>
</evidence>
<dbReference type="SMART" id="SM00448">
    <property type="entry name" value="REC"/>
    <property type="match status" value="1"/>
</dbReference>
<evidence type="ECO:0000256" key="7">
    <source>
        <dbReference type="ARBA" id="ARBA00023163"/>
    </source>
</evidence>
<sequence length="527" mass="60574">MNLLIAEDETRLLENLSHMPWDKHAIEMVGTACNGTEALIQIKQKQPDILLMDIQMPEMDGLTLAREVTREHPHIKIIILSGHDNFKYAQAAIELGVYKYLLKPAGESLILQSVRDAAQCIHAEFIERSNRVMLQEQWTHYLPILHQHFYKNLVHGHYRLEEIEHYRKSLKLEMDLHSSYALIIIDVDEHASRIAEGSLDSNKLIHLIRELLSDSDYYLCKDENGSTIVIGKIPGKEDVRQELFAIHTTMEKLLRNIKQCLDISVSAGISGDAGRLHELHPLYVQAKKALQNRAVYGGGIAIPYHEPHQIDGMLHTHHAHDDKQLEMALETADEELAMHIITNMWEASKNNSASYESIMEQMLYITGVLALFIRKRGWSIQEVTGTDFAYLYNLQSLTIPDRMYDVLRSAVKSIVSYSHCHDRKVTHKTVEAILELLETEVEQEFTLHTLADRFYVNASYLSRLFKQETGMSFTSYVLERKMERAKAALMNGARVYDAASMIGYRDISYFTKMFRRYWGVTPGSIKK</sequence>
<dbReference type="InterPro" id="IPR009057">
    <property type="entry name" value="Homeodomain-like_sf"/>
</dbReference>
<feature type="domain" description="Response regulatory" evidence="10">
    <location>
        <begin position="2"/>
        <end position="118"/>
    </location>
</feature>
<keyword evidence="6" id="KW-0238">DNA-binding</keyword>
<dbReference type="Gene3D" id="1.10.10.60">
    <property type="entry name" value="Homeodomain-like"/>
    <property type="match status" value="2"/>
</dbReference>
<keyword evidence="2" id="KW-0963">Cytoplasm</keyword>
<dbReference type="InterPro" id="IPR041522">
    <property type="entry name" value="CdaR_GGDEF"/>
</dbReference>
<dbReference type="Pfam" id="PF00072">
    <property type="entry name" value="Response_reg"/>
    <property type="match status" value="1"/>
</dbReference>
<dbReference type="EMBL" id="JAJNBZ010000003">
    <property type="protein sequence ID" value="MCE5169110.1"/>
    <property type="molecule type" value="Genomic_DNA"/>
</dbReference>
<evidence type="ECO:0000313" key="12">
    <source>
        <dbReference type="Proteomes" id="UP001199916"/>
    </source>
</evidence>
<evidence type="ECO:0000256" key="5">
    <source>
        <dbReference type="ARBA" id="ARBA00023015"/>
    </source>
</evidence>
<dbReference type="RefSeq" id="WP_233696181.1">
    <property type="nucleotide sequence ID" value="NZ_JAJNBZ010000003.1"/>
</dbReference>
<evidence type="ECO:0000256" key="6">
    <source>
        <dbReference type="ARBA" id="ARBA00023125"/>
    </source>
</evidence>
<dbReference type="InterPro" id="IPR011006">
    <property type="entry name" value="CheY-like_superfamily"/>
</dbReference>
<dbReference type="PANTHER" id="PTHR42713">
    <property type="entry name" value="HISTIDINE KINASE-RELATED"/>
    <property type="match status" value="1"/>
</dbReference>
<name>A0ABS8YFI7_9BACL</name>
<dbReference type="InterPro" id="IPR051552">
    <property type="entry name" value="HptR"/>
</dbReference>
<dbReference type="InterPro" id="IPR018060">
    <property type="entry name" value="HTH_AraC"/>
</dbReference>
<dbReference type="PANTHER" id="PTHR42713:SF3">
    <property type="entry name" value="TRANSCRIPTIONAL REGULATORY PROTEIN HPTR"/>
    <property type="match status" value="1"/>
</dbReference>
<dbReference type="Pfam" id="PF12833">
    <property type="entry name" value="HTH_18"/>
    <property type="match status" value="1"/>
</dbReference>
<comment type="subcellular location">
    <subcellularLocation>
        <location evidence="1">Cytoplasm</location>
    </subcellularLocation>
</comment>
<feature type="modified residue" description="4-aspartylphosphate" evidence="8">
    <location>
        <position position="53"/>
    </location>
</feature>
<accession>A0ABS8YFI7</accession>
<evidence type="ECO:0000256" key="2">
    <source>
        <dbReference type="ARBA" id="ARBA00022490"/>
    </source>
</evidence>
<keyword evidence="7" id="KW-0804">Transcription</keyword>
<dbReference type="PROSITE" id="PS50110">
    <property type="entry name" value="RESPONSE_REGULATORY"/>
    <property type="match status" value="1"/>
</dbReference>
<keyword evidence="12" id="KW-1185">Reference proteome</keyword>
<dbReference type="PROSITE" id="PS01124">
    <property type="entry name" value="HTH_ARAC_FAMILY_2"/>
    <property type="match status" value="1"/>
</dbReference>
<dbReference type="InterPro" id="IPR001789">
    <property type="entry name" value="Sig_transdc_resp-reg_receiver"/>
</dbReference>
<evidence type="ECO:0000259" key="10">
    <source>
        <dbReference type="PROSITE" id="PS50110"/>
    </source>
</evidence>
<dbReference type="PROSITE" id="PS00041">
    <property type="entry name" value="HTH_ARAC_FAMILY_1"/>
    <property type="match status" value="1"/>
</dbReference>
<dbReference type="SMART" id="SM00342">
    <property type="entry name" value="HTH_ARAC"/>
    <property type="match status" value="1"/>
</dbReference>
<evidence type="ECO:0000256" key="8">
    <source>
        <dbReference type="PROSITE-ProRule" id="PRU00169"/>
    </source>
</evidence>
<evidence type="ECO:0000256" key="4">
    <source>
        <dbReference type="ARBA" id="ARBA00023012"/>
    </source>
</evidence>
<proteinExistence type="predicted"/>
<keyword evidence="5" id="KW-0805">Transcription regulation</keyword>
<comment type="caution">
    <text evidence="11">The sequence shown here is derived from an EMBL/GenBank/DDBJ whole genome shotgun (WGS) entry which is preliminary data.</text>
</comment>
<feature type="domain" description="HTH araC/xylS-type" evidence="9">
    <location>
        <begin position="431"/>
        <end position="527"/>
    </location>
</feature>
<evidence type="ECO:0000256" key="3">
    <source>
        <dbReference type="ARBA" id="ARBA00022553"/>
    </source>
</evidence>
<protein>
    <submittedName>
        <fullName evidence="11">Response regulator</fullName>
    </submittedName>
</protein>
<dbReference type="Gene3D" id="3.40.50.2300">
    <property type="match status" value="1"/>
</dbReference>